<feature type="transmembrane region" description="Helical" evidence="7">
    <location>
        <begin position="173"/>
        <end position="195"/>
    </location>
</feature>
<feature type="transmembrane region" description="Helical" evidence="7">
    <location>
        <begin position="57"/>
        <end position="76"/>
    </location>
</feature>
<keyword evidence="5 7" id="KW-1133">Transmembrane helix</keyword>
<feature type="domain" description="VTT" evidence="9">
    <location>
        <begin position="37"/>
        <end position="160"/>
    </location>
</feature>
<dbReference type="PANTHER" id="PTHR30353">
    <property type="entry name" value="INNER MEMBRANE PROTEIN DEDA-RELATED"/>
    <property type="match status" value="1"/>
</dbReference>
<comment type="subcellular location">
    <subcellularLocation>
        <location evidence="1 7">Cell membrane</location>
        <topology evidence="1 7">Multi-pass membrane protein</topology>
    </subcellularLocation>
</comment>
<evidence type="ECO:0000256" key="8">
    <source>
        <dbReference type="SAM" id="MobiDB-lite"/>
    </source>
</evidence>
<comment type="similarity">
    <text evidence="2 7">Belongs to the DedA family.</text>
</comment>
<keyword evidence="3 7" id="KW-1003">Cell membrane</keyword>
<evidence type="ECO:0000313" key="11">
    <source>
        <dbReference type="Proteomes" id="UP001500683"/>
    </source>
</evidence>
<proteinExistence type="inferred from homology"/>
<organism evidence="10 11">
    <name type="scientific">Actinomadura miaoliensis</name>
    <dbReference type="NCBI Taxonomy" id="430685"/>
    <lineage>
        <taxon>Bacteria</taxon>
        <taxon>Bacillati</taxon>
        <taxon>Actinomycetota</taxon>
        <taxon>Actinomycetes</taxon>
        <taxon>Streptosporangiales</taxon>
        <taxon>Thermomonosporaceae</taxon>
        <taxon>Actinomadura</taxon>
    </lineage>
</organism>
<evidence type="ECO:0000256" key="3">
    <source>
        <dbReference type="ARBA" id="ARBA00022475"/>
    </source>
</evidence>
<keyword evidence="11" id="KW-1185">Reference proteome</keyword>
<dbReference type="Proteomes" id="UP001500683">
    <property type="component" value="Unassembled WGS sequence"/>
</dbReference>
<sequence length="241" mass="25687">MLQHFNALVDGLPPLLVYLLIAGLVFAEAALFFGFVFPGETAIVVGGVLASQGRLSLVVLLPMAIGAAIVGDSVGYEIGHRYGARLLDTRAMRRHRAAVRRAQNLIRRRGASAVFIGRFTALLRALMPALAGSARMPYSRFLVFNALGGICWVVVFTFGGFFAGAAFEHVAKLAGRGLSIGLAAVALVALAVWAWRRHRSEARAEKEAEAEAEGETEEAEAGDRSEGAARDGASDGSWYGR</sequence>
<evidence type="ECO:0000259" key="9">
    <source>
        <dbReference type="Pfam" id="PF09335"/>
    </source>
</evidence>
<keyword evidence="6 7" id="KW-0472">Membrane</keyword>
<dbReference type="InterPro" id="IPR032818">
    <property type="entry name" value="DedA-like"/>
</dbReference>
<feature type="transmembrane region" description="Helical" evidence="7">
    <location>
        <begin position="15"/>
        <end position="37"/>
    </location>
</feature>
<reference evidence="11" key="1">
    <citation type="journal article" date="2019" name="Int. J. Syst. Evol. Microbiol.">
        <title>The Global Catalogue of Microorganisms (GCM) 10K type strain sequencing project: providing services to taxonomists for standard genome sequencing and annotation.</title>
        <authorList>
            <consortium name="The Broad Institute Genomics Platform"/>
            <consortium name="The Broad Institute Genome Sequencing Center for Infectious Disease"/>
            <person name="Wu L."/>
            <person name="Ma J."/>
        </authorList>
    </citation>
    <scope>NUCLEOTIDE SEQUENCE [LARGE SCALE GENOMIC DNA]</scope>
    <source>
        <strain evidence="11">JCM 16702</strain>
    </source>
</reference>
<dbReference type="InterPro" id="IPR032816">
    <property type="entry name" value="VTT_dom"/>
</dbReference>
<dbReference type="PANTHER" id="PTHR30353:SF15">
    <property type="entry name" value="INNER MEMBRANE PROTEIN YABI"/>
    <property type="match status" value="1"/>
</dbReference>
<feature type="transmembrane region" description="Helical" evidence="7">
    <location>
        <begin position="142"/>
        <end position="167"/>
    </location>
</feature>
<dbReference type="RefSeq" id="WP_344953180.1">
    <property type="nucleotide sequence ID" value="NZ_BAAAZG010000042.1"/>
</dbReference>
<accession>A0ABP7WG21</accession>
<feature type="compositionally biased region" description="Basic and acidic residues" evidence="8">
    <location>
        <begin position="221"/>
        <end position="233"/>
    </location>
</feature>
<name>A0ABP7WG21_9ACTN</name>
<feature type="transmembrane region" description="Helical" evidence="7">
    <location>
        <begin position="110"/>
        <end position="130"/>
    </location>
</feature>
<evidence type="ECO:0000313" key="10">
    <source>
        <dbReference type="EMBL" id="GAA4087993.1"/>
    </source>
</evidence>
<evidence type="ECO:0000256" key="7">
    <source>
        <dbReference type="RuleBase" id="RU367016"/>
    </source>
</evidence>
<feature type="region of interest" description="Disordered" evidence="8">
    <location>
        <begin position="204"/>
        <end position="241"/>
    </location>
</feature>
<dbReference type="Pfam" id="PF09335">
    <property type="entry name" value="VTT_dom"/>
    <property type="match status" value="1"/>
</dbReference>
<evidence type="ECO:0000256" key="2">
    <source>
        <dbReference type="ARBA" id="ARBA00010792"/>
    </source>
</evidence>
<comment type="caution">
    <text evidence="10">The sequence shown here is derived from an EMBL/GenBank/DDBJ whole genome shotgun (WGS) entry which is preliminary data.</text>
</comment>
<gene>
    <name evidence="10" type="ORF">GCM10022214_55400</name>
</gene>
<protein>
    <recommendedName>
        <fullName evidence="9">VTT domain-containing protein</fullName>
    </recommendedName>
</protein>
<evidence type="ECO:0000256" key="6">
    <source>
        <dbReference type="ARBA" id="ARBA00023136"/>
    </source>
</evidence>
<evidence type="ECO:0000256" key="1">
    <source>
        <dbReference type="ARBA" id="ARBA00004651"/>
    </source>
</evidence>
<evidence type="ECO:0000256" key="4">
    <source>
        <dbReference type="ARBA" id="ARBA00022692"/>
    </source>
</evidence>
<dbReference type="EMBL" id="BAAAZG010000042">
    <property type="protein sequence ID" value="GAA4087993.1"/>
    <property type="molecule type" value="Genomic_DNA"/>
</dbReference>
<evidence type="ECO:0000256" key="5">
    <source>
        <dbReference type="ARBA" id="ARBA00022989"/>
    </source>
</evidence>
<feature type="compositionally biased region" description="Acidic residues" evidence="8">
    <location>
        <begin position="210"/>
        <end position="220"/>
    </location>
</feature>
<keyword evidence="4 7" id="KW-0812">Transmembrane</keyword>